<proteinExistence type="predicted"/>
<feature type="region of interest" description="Disordered" evidence="7">
    <location>
        <begin position="1"/>
        <end position="65"/>
    </location>
</feature>
<feature type="compositionally biased region" description="Basic and acidic residues" evidence="7">
    <location>
        <begin position="111"/>
        <end position="121"/>
    </location>
</feature>
<accession>A0A8K0TH56</accession>
<dbReference type="GO" id="GO:0046872">
    <property type="term" value="F:metal ion binding"/>
    <property type="evidence" value="ECO:0007669"/>
    <property type="project" value="UniProtKB-KW"/>
</dbReference>
<dbReference type="PANTHER" id="PTHR31986:SF7">
    <property type="entry name" value="REGULATOR OF DRUG SENSITIVITY 2"/>
    <property type="match status" value="1"/>
</dbReference>
<evidence type="ECO:0000256" key="7">
    <source>
        <dbReference type="SAM" id="MobiDB-lite"/>
    </source>
</evidence>
<comment type="subcellular location">
    <subcellularLocation>
        <location evidence="1">Nucleus</location>
    </subcellularLocation>
</comment>
<feature type="compositionally biased region" description="Polar residues" evidence="7">
    <location>
        <begin position="287"/>
        <end position="299"/>
    </location>
</feature>
<dbReference type="GO" id="GO:0005634">
    <property type="term" value="C:nucleus"/>
    <property type="evidence" value="ECO:0007669"/>
    <property type="project" value="UniProtKB-SubCell"/>
</dbReference>
<dbReference type="GO" id="GO:0051321">
    <property type="term" value="P:meiotic cell cycle"/>
    <property type="evidence" value="ECO:0007669"/>
    <property type="project" value="UniProtKB-KW"/>
</dbReference>
<keyword evidence="10" id="KW-1185">Reference proteome</keyword>
<sequence>MGDPTTDLRRAPLPTIAAMDKTKRPPGAAKDGIASKPPALQQADQRRDKTAPAEAHKSPKKRRKVNHACVYCRRSVGSILAPLAPKLDPSTLVSWNMANGCIKRNIGHLCHDEPRDPEAKKVKGPSTADDSESQSQSQTQSQSQPSSQPNTQAQADMAPRSSVDQSPGAMGPPLAFDGRQNPKSQSFSANVLAQGNPLQLVSPSPVSSLQGNGLSAGGGGAAGSGNMNQFAGFSDAWLTAQNHYQDMQNYGQNYMIAPEVTHEFNLLHDFLQTSLLDDSALLGDDAQGNSAFSRSSRGQNDMLPGFNSAGNGVLQQQQQQHLQKQQANNQAGSMLPPPNLEQGRSIERPGSVVQADKDKAREYYLQAADPSPVGNDTPEERMARVLKAKYDAGLLKPFNYVKGYVRLGKYLDSHIAAESKQKILRTIDRFRPKFREKAQTLTDMELVYVEMWFEKQLMEYDRVFASMAVPACCWRRTGEIFRGNKEMAELIHVPVENLRDGKVSINEILTEDSLVRYWEEFGTIAFDPAHDTLLTACFAHSLQAKLPSAQIDASLIAEIEHQTRTAANVTQRQQVKRLFGKELSTTARNLWNTCVRLPPSRTDEPFVETLRLRTRQFAFSLMHLGKWPGPAASGTSFDDIVLLLTMLFKICRLCLKADGTDAAVDAITKAAHCVALLPDLKARLSPEQLEECRGLEVQNLCLRTALAWREGRLEVAEAMYAKTEPLREGLDSEAAERLAEVLYEMGRGLVEKAQYGPATTWLRRTLDVLSRQDVEMMSREALNLKDAAYQTLVTALLETGMEDDLVTAAGMVQQMAEEMGEKPVVLALRLEIFDKASDEQFDGKVYADAILCLDRLLPSTDTNAGLVQQHIVSLHRRNPVIGCKTMDQWLFNQAQAGRLEGLEAGIRERINMATVQKGVTQTIFDLIKVLDGLMELGIPPIDGAIAFNAQAVIWKKIEGIVTSTENALALAEGWCQVACHPLLENGGQVNQAKLRRKLLGCALECRDIDTARKTLQDMPEETQSEPLTRFLVFKLALVLPDRDLALESLNYIADGSQDSDLLYACVVHAQAHADKVLVCHTMLALIDSLDSAAKPCAPALLRCALRLLSQQVKDQEGEDLKHLVDKICAVQDKVLQEIQATPVNDAGAPLYSIRELDYFSKTSLNLVIKHRETLDLAHVVRISQFCLQVNQHYPPNLPDAQAGDACLRSMWCHFMAVCAMVALARCEKETRSETYMQLTEHVSAYEEAMQRAESFEYVLKKDLRGKLAHLLLFDLEAAVHLRQDDRLKDIIDKAVVYLYPAMKAVINGLWEANGFEFSAMAKFTRCLFQALLPVDTGMCEELLGTVVEMAKEPTDVEVSFPIEEVEWLVVKAWNQACDFRAGGRTAEFERWADAATTLARYVPDKGRILTQVEAAADRVRQGQELEGTQTLEG</sequence>
<evidence type="ECO:0000259" key="8">
    <source>
        <dbReference type="Pfam" id="PF24990"/>
    </source>
</evidence>
<keyword evidence="2" id="KW-0479">Metal-binding</keyword>
<organism evidence="9 10">
    <name type="scientific">Plectosphaerella cucumerina</name>
    <dbReference type="NCBI Taxonomy" id="40658"/>
    <lineage>
        <taxon>Eukaryota</taxon>
        <taxon>Fungi</taxon>
        <taxon>Dikarya</taxon>
        <taxon>Ascomycota</taxon>
        <taxon>Pezizomycotina</taxon>
        <taxon>Sordariomycetes</taxon>
        <taxon>Hypocreomycetidae</taxon>
        <taxon>Glomerellales</taxon>
        <taxon>Plectosphaerellaceae</taxon>
        <taxon>Plectosphaerella</taxon>
    </lineage>
</organism>
<evidence type="ECO:0000313" key="10">
    <source>
        <dbReference type="Proteomes" id="UP000813385"/>
    </source>
</evidence>
<protein>
    <submittedName>
        <fullName evidence="9">Meiosis protein SPO22/ZIP4 like-domain-containing protein</fullName>
    </submittedName>
</protein>
<keyword evidence="4" id="KW-0804">Transcription</keyword>
<evidence type="ECO:0000256" key="1">
    <source>
        <dbReference type="ARBA" id="ARBA00004123"/>
    </source>
</evidence>
<comment type="caution">
    <text evidence="9">The sequence shown here is derived from an EMBL/GenBank/DDBJ whole genome shotgun (WGS) entry which is preliminary data.</text>
</comment>
<dbReference type="InterPro" id="IPR013940">
    <property type="entry name" value="Spo22/ZIP4/TEX11"/>
</dbReference>
<feature type="compositionally biased region" description="Low complexity" evidence="7">
    <location>
        <begin position="314"/>
        <end position="331"/>
    </location>
</feature>
<feature type="region of interest" description="Disordered" evidence="7">
    <location>
        <begin position="287"/>
        <end position="351"/>
    </location>
</feature>
<dbReference type="GO" id="GO:0000977">
    <property type="term" value="F:RNA polymerase II transcription regulatory region sequence-specific DNA binding"/>
    <property type="evidence" value="ECO:0007669"/>
    <property type="project" value="TreeGrafter"/>
</dbReference>
<reference evidence="9" key="1">
    <citation type="journal article" date="2021" name="Nat. Commun.">
        <title>Genetic determinants of endophytism in the Arabidopsis root mycobiome.</title>
        <authorList>
            <person name="Mesny F."/>
            <person name="Miyauchi S."/>
            <person name="Thiergart T."/>
            <person name="Pickel B."/>
            <person name="Atanasova L."/>
            <person name="Karlsson M."/>
            <person name="Huettel B."/>
            <person name="Barry K.W."/>
            <person name="Haridas S."/>
            <person name="Chen C."/>
            <person name="Bauer D."/>
            <person name="Andreopoulos W."/>
            <person name="Pangilinan J."/>
            <person name="LaButti K."/>
            <person name="Riley R."/>
            <person name="Lipzen A."/>
            <person name="Clum A."/>
            <person name="Drula E."/>
            <person name="Henrissat B."/>
            <person name="Kohler A."/>
            <person name="Grigoriev I.V."/>
            <person name="Martin F.M."/>
            <person name="Hacquard S."/>
        </authorList>
    </citation>
    <scope>NUCLEOTIDE SEQUENCE</scope>
    <source>
        <strain evidence="9">MPI-CAGE-AT-0016</strain>
    </source>
</reference>
<feature type="region of interest" description="Disordered" evidence="7">
    <location>
        <begin position="111"/>
        <end position="184"/>
    </location>
</feature>
<name>A0A8K0TH56_9PEZI</name>
<evidence type="ECO:0000256" key="2">
    <source>
        <dbReference type="ARBA" id="ARBA00022723"/>
    </source>
</evidence>
<dbReference type="PANTHER" id="PTHR31986">
    <property type="entry name" value="REGULATOR OF DRUG SENSITIVITY 2"/>
    <property type="match status" value="1"/>
</dbReference>
<feature type="compositionally biased region" description="Basic and acidic residues" evidence="7">
    <location>
        <begin position="1"/>
        <end position="10"/>
    </location>
</feature>
<dbReference type="Proteomes" id="UP000813385">
    <property type="component" value="Unassembled WGS sequence"/>
</dbReference>
<gene>
    <name evidence="9" type="ORF">B0T11DRAFT_325282</name>
</gene>
<dbReference type="InterPro" id="IPR056751">
    <property type="entry name" value="PAS_13"/>
</dbReference>
<keyword evidence="3" id="KW-0805">Transcription regulation</keyword>
<evidence type="ECO:0000256" key="6">
    <source>
        <dbReference type="ARBA" id="ARBA00023254"/>
    </source>
</evidence>
<dbReference type="Pfam" id="PF24990">
    <property type="entry name" value="PAS_13"/>
    <property type="match status" value="1"/>
</dbReference>
<dbReference type="InterPro" id="IPR053045">
    <property type="entry name" value="Zinc_cluster_trans_reg"/>
</dbReference>
<feature type="compositionally biased region" description="Basic and acidic residues" evidence="7">
    <location>
        <begin position="44"/>
        <end position="57"/>
    </location>
</feature>
<keyword evidence="6" id="KW-0469">Meiosis</keyword>
<keyword evidence="5" id="KW-0539">Nucleus</keyword>
<evidence type="ECO:0000313" key="9">
    <source>
        <dbReference type="EMBL" id="KAH7366979.1"/>
    </source>
</evidence>
<feature type="domain" description="ERT1/acuK family PAS" evidence="8">
    <location>
        <begin position="470"/>
        <end position="543"/>
    </location>
</feature>
<dbReference type="Pfam" id="PF08631">
    <property type="entry name" value="SPO22"/>
    <property type="match status" value="1"/>
</dbReference>
<evidence type="ECO:0000256" key="4">
    <source>
        <dbReference type="ARBA" id="ARBA00023163"/>
    </source>
</evidence>
<dbReference type="OrthoDB" id="65716at2759"/>
<evidence type="ECO:0000256" key="3">
    <source>
        <dbReference type="ARBA" id="ARBA00023015"/>
    </source>
</evidence>
<feature type="compositionally biased region" description="Low complexity" evidence="7">
    <location>
        <begin position="133"/>
        <end position="155"/>
    </location>
</feature>
<evidence type="ECO:0000256" key="5">
    <source>
        <dbReference type="ARBA" id="ARBA00023242"/>
    </source>
</evidence>
<dbReference type="EMBL" id="JAGPXD010000002">
    <property type="protein sequence ID" value="KAH7366979.1"/>
    <property type="molecule type" value="Genomic_DNA"/>
</dbReference>